<dbReference type="EMBL" id="RIBS01000001">
    <property type="protein sequence ID" value="RNF86009.1"/>
    <property type="molecule type" value="Genomic_DNA"/>
</dbReference>
<keyword evidence="8" id="KW-0675">Receptor</keyword>
<dbReference type="PANTHER" id="PTHR40980">
    <property type="entry name" value="PLUG DOMAIN-CONTAINING PROTEIN"/>
    <property type="match status" value="1"/>
</dbReference>
<evidence type="ECO:0000256" key="5">
    <source>
        <dbReference type="SAM" id="SignalP"/>
    </source>
</evidence>
<comment type="similarity">
    <text evidence="4">Belongs to the TonB-dependent receptor family.</text>
</comment>
<dbReference type="RefSeq" id="WP_123086131.1">
    <property type="nucleotide sequence ID" value="NZ_RIBS01000001.1"/>
</dbReference>
<accession>A0A3M8SXI9</accession>
<feature type="signal peptide" evidence="5">
    <location>
        <begin position="1"/>
        <end position="28"/>
    </location>
</feature>
<reference evidence="8 9" key="1">
    <citation type="submission" date="2018-11" db="EMBL/GenBank/DDBJ databases">
        <title>Lysobacter cryohumiis sp. nov., isolated from soil in the Tianshan Mountains, Xinjiang, China.</title>
        <authorList>
            <person name="Luo Y."/>
            <person name="Sheng H."/>
        </authorList>
    </citation>
    <scope>NUCLEOTIDE SEQUENCE [LARGE SCALE GENOMIC DNA]</scope>
    <source>
        <strain evidence="8 9">ZS60</strain>
    </source>
</reference>
<feature type="domain" description="TonB-dependent receptor plug" evidence="7">
    <location>
        <begin position="88"/>
        <end position="182"/>
    </location>
</feature>
<keyword evidence="9" id="KW-1185">Reference proteome</keyword>
<keyword evidence="3" id="KW-0998">Cell outer membrane</keyword>
<dbReference type="OrthoDB" id="9764669at2"/>
<evidence type="ECO:0000313" key="8">
    <source>
        <dbReference type="EMBL" id="RNF86009.1"/>
    </source>
</evidence>
<protein>
    <submittedName>
        <fullName evidence="8">TonB-dependent receptor</fullName>
    </submittedName>
</protein>
<dbReference type="PANTHER" id="PTHR40980:SF4">
    <property type="entry name" value="TONB-DEPENDENT RECEPTOR-LIKE BETA-BARREL DOMAIN-CONTAINING PROTEIN"/>
    <property type="match status" value="1"/>
</dbReference>
<dbReference type="Pfam" id="PF00593">
    <property type="entry name" value="TonB_dep_Rec_b-barrel"/>
    <property type="match status" value="1"/>
</dbReference>
<dbReference type="SUPFAM" id="SSF56935">
    <property type="entry name" value="Porins"/>
    <property type="match status" value="1"/>
</dbReference>
<dbReference type="Gene3D" id="2.40.170.20">
    <property type="entry name" value="TonB-dependent receptor, beta-barrel domain"/>
    <property type="match status" value="1"/>
</dbReference>
<sequence>MRNNLLATSLSRALAGATMLAAAHAAIAQDAPIAAATPPALLASTDQASSGQASLPAAVTSAIELDSVVVQGEIVYRDRSDALAPTLSYDLAYFQRFEPLTVGDMLKRVPSVAFVSDVLEYDGARLRGLDPGYTQVLVNGKKVPGASDDRSFFVDRIPAELVERVEIVRNTSANRSGDAVAGALNIVLRDAYEFDGAYVRAGGMRYDDGDLKGTAGAVAGGEVGGGRLLGGINVQERYNPKLKRSDRFDGLRGAFVDREDQDDTRDGTDWSANASYSRDVGGGKLSLSGLVVRTDRTETENSIEYNDPSSTSRANLLSINRQVVDIDQRTTALSGGYAFDMAGGRSDIDLSWSRFQGESIDVEEESGFDDEDAPPSFDEREGTRILADVDDRELTASFSHERDLKAGVVVEFGVDYSQKRRDNTLRTSEVDTDEEGAPLPAYDDYAAQGSRIEERRVDPYLMFSRRGGAVEWEAGLRYETTRVDIASTVEGVRDARANDYATLLPSAHLRWNVDDANRLNLSLGRSVRRPGFNQVLPLLLEGEFGDNDFIGNPQLDPEVANGIDLGWEHRLGRRGIVGVNLFYRDVGNLIEVVNTGAPSAAAVEDYEDDVADFLDDHPGADENTPGYPQFDPDSFVHTARNVGDGAVYGIELDASTPLTAIGLEHTGVFLNYSWLNSRVDDFLGQRRFNDQARNVLNVGFIQDLPTLGAAFGVSYRRQGDAFSRVLAEEIQTRYGADLEVFIEKRFGEDLSLRLTGSNLLDASKDEVFHKFDNGADQRNRDYDEYEVERETAGPVYQLVARYSF</sequence>
<evidence type="ECO:0000256" key="3">
    <source>
        <dbReference type="ARBA" id="ARBA00023237"/>
    </source>
</evidence>
<dbReference type="InterPro" id="IPR000531">
    <property type="entry name" value="Beta-barrel_TonB"/>
</dbReference>
<comment type="caution">
    <text evidence="8">The sequence shown here is derived from an EMBL/GenBank/DDBJ whole genome shotgun (WGS) entry which is preliminary data.</text>
</comment>
<feature type="chain" id="PRO_5018245781" evidence="5">
    <location>
        <begin position="29"/>
        <end position="804"/>
    </location>
</feature>
<evidence type="ECO:0000313" key="9">
    <source>
        <dbReference type="Proteomes" id="UP000267049"/>
    </source>
</evidence>
<organism evidence="8 9">
    <name type="scientific">Montanilutibacter psychrotolerans</name>
    <dbReference type="NCBI Taxonomy" id="1327343"/>
    <lineage>
        <taxon>Bacteria</taxon>
        <taxon>Pseudomonadati</taxon>
        <taxon>Pseudomonadota</taxon>
        <taxon>Gammaproteobacteria</taxon>
        <taxon>Lysobacterales</taxon>
        <taxon>Lysobacteraceae</taxon>
        <taxon>Montanilutibacter</taxon>
    </lineage>
</organism>
<keyword evidence="4" id="KW-0798">TonB box</keyword>
<feature type="domain" description="TonB-dependent receptor-like beta-barrel" evidence="6">
    <location>
        <begin position="266"/>
        <end position="759"/>
    </location>
</feature>
<gene>
    <name evidence="8" type="ORF">EER27_00810</name>
</gene>
<evidence type="ECO:0000259" key="6">
    <source>
        <dbReference type="Pfam" id="PF00593"/>
    </source>
</evidence>
<name>A0A3M8SXI9_9GAMM</name>
<evidence type="ECO:0000256" key="1">
    <source>
        <dbReference type="ARBA" id="ARBA00004442"/>
    </source>
</evidence>
<dbReference type="GO" id="GO:0009279">
    <property type="term" value="C:cell outer membrane"/>
    <property type="evidence" value="ECO:0007669"/>
    <property type="project" value="UniProtKB-SubCell"/>
</dbReference>
<evidence type="ECO:0000256" key="2">
    <source>
        <dbReference type="ARBA" id="ARBA00023136"/>
    </source>
</evidence>
<dbReference type="Pfam" id="PF07715">
    <property type="entry name" value="Plug"/>
    <property type="match status" value="1"/>
</dbReference>
<keyword evidence="2 4" id="KW-0472">Membrane</keyword>
<evidence type="ECO:0000259" key="7">
    <source>
        <dbReference type="Pfam" id="PF07715"/>
    </source>
</evidence>
<dbReference type="InterPro" id="IPR012910">
    <property type="entry name" value="Plug_dom"/>
</dbReference>
<keyword evidence="5" id="KW-0732">Signal</keyword>
<dbReference type="Proteomes" id="UP000267049">
    <property type="component" value="Unassembled WGS sequence"/>
</dbReference>
<comment type="subcellular location">
    <subcellularLocation>
        <location evidence="1 4">Cell outer membrane</location>
    </subcellularLocation>
</comment>
<dbReference type="InterPro" id="IPR036942">
    <property type="entry name" value="Beta-barrel_TonB_sf"/>
</dbReference>
<evidence type="ECO:0000256" key="4">
    <source>
        <dbReference type="RuleBase" id="RU003357"/>
    </source>
</evidence>
<proteinExistence type="inferred from homology"/>
<dbReference type="InterPro" id="IPR037066">
    <property type="entry name" value="Plug_dom_sf"/>
</dbReference>
<dbReference type="AlphaFoldDB" id="A0A3M8SXI9"/>
<dbReference type="Gene3D" id="2.170.130.10">
    <property type="entry name" value="TonB-dependent receptor, plug domain"/>
    <property type="match status" value="1"/>
</dbReference>